<sequence>MYQKAKYLNLVNFRNRVQDI</sequence>
<reference evidence="1" key="1">
    <citation type="submission" date="2018-02" db="EMBL/GenBank/DDBJ databases">
        <title>Rhizophora mucronata_Transcriptome.</title>
        <authorList>
            <person name="Meera S.P."/>
            <person name="Sreeshan A."/>
            <person name="Augustine A."/>
        </authorList>
    </citation>
    <scope>NUCLEOTIDE SEQUENCE</scope>
    <source>
        <tissue evidence="1">Leaf</tissue>
    </source>
</reference>
<accession>A0A2P2Q4I6</accession>
<organism evidence="1">
    <name type="scientific">Rhizophora mucronata</name>
    <name type="common">Asiatic mangrove</name>
    <dbReference type="NCBI Taxonomy" id="61149"/>
    <lineage>
        <taxon>Eukaryota</taxon>
        <taxon>Viridiplantae</taxon>
        <taxon>Streptophyta</taxon>
        <taxon>Embryophyta</taxon>
        <taxon>Tracheophyta</taxon>
        <taxon>Spermatophyta</taxon>
        <taxon>Magnoliopsida</taxon>
        <taxon>eudicotyledons</taxon>
        <taxon>Gunneridae</taxon>
        <taxon>Pentapetalae</taxon>
        <taxon>rosids</taxon>
        <taxon>fabids</taxon>
        <taxon>Malpighiales</taxon>
        <taxon>Rhizophoraceae</taxon>
        <taxon>Rhizophora</taxon>
    </lineage>
</organism>
<evidence type="ECO:0000313" key="1">
    <source>
        <dbReference type="EMBL" id="MBX61880.1"/>
    </source>
</evidence>
<dbReference type="AlphaFoldDB" id="A0A2P2Q4I6"/>
<proteinExistence type="predicted"/>
<name>A0A2P2Q4I6_RHIMU</name>
<protein>
    <submittedName>
        <fullName evidence="1">Uncharacterized protein</fullName>
    </submittedName>
</protein>
<dbReference type="EMBL" id="GGEC01081396">
    <property type="protein sequence ID" value="MBX61880.1"/>
    <property type="molecule type" value="Transcribed_RNA"/>
</dbReference>